<dbReference type="PANTHER" id="PTHR34861:SF10">
    <property type="entry name" value="CYCLASE"/>
    <property type="match status" value="1"/>
</dbReference>
<dbReference type="EMBL" id="JAKRCV010000001">
    <property type="protein sequence ID" value="MCG7320364.1"/>
    <property type="molecule type" value="Genomic_DNA"/>
</dbReference>
<sequence>MQPLIPTAAATGLGSSGGRVVDPDPLTGGPGDDLLAGSAQRRAQTARSLDDETPEDIVTETPSMHELLKDAPTNWGRWGPDDEVGALNFLTDDEVMRGIRSVRSGRVFTLQRMIGHPKGDPVWPGRAPAVRTQILDESS</sequence>
<evidence type="ECO:0000256" key="1">
    <source>
        <dbReference type="SAM" id="MobiDB-lite"/>
    </source>
</evidence>
<gene>
    <name evidence="2" type="ORF">MHL29_00415</name>
</gene>
<evidence type="ECO:0000313" key="2">
    <source>
        <dbReference type="EMBL" id="MCG7320364.1"/>
    </source>
</evidence>
<keyword evidence="3" id="KW-1185">Reference proteome</keyword>
<name>A0ABS9PXY2_9MICO</name>
<comment type="caution">
    <text evidence="2">The sequence shown here is derived from an EMBL/GenBank/DDBJ whole genome shotgun (WGS) entry which is preliminary data.</text>
</comment>
<protein>
    <submittedName>
        <fullName evidence="2">Uncharacterized protein</fullName>
    </submittedName>
</protein>
<evidence type="ECO:0000313" key="3">
    <source>
        <dbReference type="Proteomes" id="UP001521931"/>
    </source>
</evidence>
<dbReference type="PANTHER" id="PTHR34861">
    <property type="match status" value="1"/>
</dbReference>
<dbReference type="RefSeq" id="WP_239261331.1">
    <property type="nucleotide sequence ID" value="NZ_DAMCTM010000006.1"/>
</dbReference>
<organism evidence="2 3">
    <name type="scientific">Arsenicicoccus bolidensis</name>
    <dbReference type="NCBI Taxonomy" id="229480"/>
    <lineage>
        <taxon>Bacteria</taxon>
        <taxon>Bacillati</taxon>
        <taxon>Actinomycetota</taxon>
        <taxon>Actinomycetes</taxon>
        <taxon>Micrococcales</taxon>
        <taxon>Intrasporangiaceae</taxon>
        <taxon>Arsenicicoccus</taxon>
    </lineage>
</organism>
<feature type="compositionally biased region" description="Low complexity" evidence="1">
    <location>
        <begin position="23"/>
        <end position="35"/>
    </location>
</feature>
<reference evidence="2 3" key="1">
    <citation type="submission" date="2022-02" db="EMBL/GenBank/DDBJ databases">
        <title>Uncovering new skin microbiome diversity through culturing and metagenomics.</title>
        <authorList>
            <person name="Conlan S."/>
            <person name="Deming C."/>
            <person name="Nisc Comparative Sequencing Program N."/>
            <person name="Segre J.A."/>
        </authorList>
    </citation>
    <scope>NUCLEOTIDE SEQUENCE [LARGE SCALE GENOMIC DNA]</scope>
    <source>
        <strain evidence="2 3">ACRQZ</strain>
    </source>
</reference>
<accession>A0ABS9PXY2</accession>
<feature type="region of interest" description="Disordered" evidence="1">
    <location>
        <begin position="1"/>
        <end position="71"/>
    </location>
</feature>
<dbReference type="Proteomes" id="UP001521931">
    <property type="component" value="Unassembled WGS sequence"/>
</dbReference>
<proteinExistence type="predicted"/>